<evidence type="ECO:0000313" key="1">
    <source>
        <dbReference type="EMBL" id="MPM62839.1"/>
    </source>
</evidence>
<organism evidence="1">
    <name type="scientific">bioreactor metagenome</name>
    <dbReference type="NCBI Taxonomy" id="1076179"/>
    <lineage>
        <taxon>unclassified sequences</taxon>
        <taxon>metagenomes</taxon>
        <taxon>ecological metagenomes</taxon>
    </lineage>
</organism>
<dbReference type="EMBL" id="VSSQ01019074">
    <property type="protein sequence ID" value="MPM62839.1"/>
    <property type="molecule type" value="Genomic_DNA"/>
</dbReference>
<gene>
    <name evidence="1" type="ORF">SDC9_109717</name>
</gene>
<sequence>MSFIMMVLTASRLSPYFAERPVNPAYTSSREVLRMKRLPLSTKKLFICLILRLPLILM</sequence>
<proteinExistence type="predicted"/>
<protein>
    <submittedName>
        <fullName evidence="1">Uncharacterized protein</fullName>
    </submittedName>
</protein>
<comment type="caution">
    <text evidence="1">The sequence shown here is derived from an EMBL/GenBank/DDBJ whole genome shotgun (WGS) entry which is preliminary data.</text>
</comment>
<name>A0A645BBI7_9ZZZZ</name>
<dbReference type="AlphaFoldDB" id="A0A645BBI7"/>
<accession>A0A645BBI7</accession>
<reference evidence="1" key="1">
    <citation type="submission" date="2019-08" db="EMBL/GenBank/DDBJ databases">
        <authorList>
            <person name="Kucharzyk K."/>
            <person name="Murdoch R.W."/>
            <person name="Higgins S."/>
            <person name="Loffler F."/>
        </authorList>
    </citation>
    <scope>NUCLEOTIDE SEQUENCE</scope>
</reference>